<dbReference type="InterPro" id="IPR001667">
    <property type="entry name" value="DDH_dom"/>
</dbReference>
<accession>A0A2G6E0Q9</accession>
<dbReference type="Pfam" id="PF01368">
    <property type="entry name" value="DHH"/>
    <property type="match status" value="1"/>
</dbReference>
<dbReference type="Proteomes" id="UP000229740">
    <property type="component" value="Unassembled WGS sequence"/>
</dbReference>
<evidence type="ECO:0000313" key="2">
    <source>
        <dbReference type="EMBL" id="PID55492.1"/>
    </source>
</evidence>
<evidence type="ECO:0000313" key="3">
    <source>
        <dbReference type="Proteomes" id="UP000229740"/>
    </source>
</evidence>
<reference evidence="2 3" key="1">
    <citation type="submission" date="2017-10" db="EMBL/GenBank/DDBJ databases">
        <title>Novel microbial diversity and functional potential in the marine mammal oral microbiome.</title>
        <authorList>
            <person name="Dudek N.K."/>
            <person name="Sun C.L."/>
            <person name="Burstein D."/>
            <person name="Kantor R.S."/>
            <person name="Aliaga Goltsman D.S."/>
            <person name="Bik E.M."/>
            <person name="Thomas B.C."/>
            <person name="Banfield J.F."/>
            <person name="Relman D.A."/>
        </authorList>
    </citation>
    <scope>NUCLEOTIDE SEQUENCE [LARGE SCALE GENOMIC DNA]</scope>
    <source>
        <strain evidence="2">DOLZORAL124_49_17</strain>
    </source>
</reference>
<evidence type="ECO:0000259" key="1">
    <source>
        <dbReference type="Pfam" id="PF01368"/>
    </source>
</evidence>
<feature type="domain" description="DDH" evidence="1">
    <location>
        <begin position="16"/>
        <end position="154"/>
    </location>
</feature>
<dbReference type="AlphaFoldDB" id="A0A2G6E0Q9"/>
<proteinExistence type="predicted"/>
<name>A0A2G6E0Q9_9BACT</name>
<dbReference type="SUPFAM" id="SSF64182">
    <property type="entry name" value="DHH phosphoesterases"/>
    <property type="match status" value="1"/>
</dbReference>
<dbReference type="Gene3D" id="3.10.310.30">
    <property type="match status" value="1"/>
</dbReference>
<dbReference type="Gene3D" id="3.90.1640.10">
    <property type="entry name" value="inorganic pyrophosphatase (n-terminal core)"/>
    <property type="match status" value="1"/>
</dbReference>
<dbReference type="InterPro" id="IPR051319">
    <property type="entry name" value="Oligoribo/pAp-PDE_c-di-AMP_PDE"/>
</dbReference>
<organism evidence="2 3">
    <name type="scientific">candidate division KSB3 bacterium</name>
    <dbReference type="NCBI Taxonomy" id="2044937"/>
    <lineage>
        <taxon>Bacteria</taxon>
        <taxon>candidate division KSB3</taxon>
    </lineage>
</organism>
<sequence length="269" mass="29898">MIPEIIVQEIQTATNVALFTHTNPDGDALGSLFGLASILESTGKRVFCYLDEPVSHIYDFLPDIELGNIGIDAYRSFVDSCDGKLVAVALDCGDDARLGENRHEFLETSPFIVIDHHRGHRDFGTCRWVDPARSSTGEMVYELAQALDAEIPYNGAYNLYVAICTDTGSFRYENTTGRTMQIAGELIEKGVKTEEVGQKLYDNYSPERLRLLQMALQTIEIEENEQIAFMTVTQQMLAESGAVMADVDGFIDFARSLKTVKVAAIFKET</sequence>
<feature type="non-terminal residue" evidence="2">
    <location>
        <position position="269"/>
    </location>
</feature>
<dbReference type="InterPro" id="IPR038763">
    <property type="entry name" value="DHH_sf"/>
</dbReference>
<comment type="caution">
    <text evidence="2">The sequence shown here is derived from an EMBL/GenBank/DDBJ whole genome shotgun (WGS) entry which is preliminary data.</text>
</comment>
<dbReference type="PANTHER" id="PTHR47618:SF1">
    <property type="entry name" value="BIFUNCTIONAL OLIGORIBONUCLEASE AND PAP PHOSPHATASE NRNA"/>
    <property type="match status" value="1"/>
</dbReference>
<dbReference type="EMBL" id="PDPS01000090">
    <property type="protein sequence ID" value="PID55492.1"/>
    <property type="molecule type" value="Genomic_DNA"/>
</dbReference>
<dbReference type="PANTHER" id="PTHR47618">
    <property type="entry name" value="BIFUNCTIONAL OLIGORIBONUCLEASE AND PAP PHOSPHATASE NRNA"/>
    <property type="match status" value="1"/>
</dbReference>
<gene>
    <name evidence="2" type="ORF">CSB45_15750</name>
</gene>
<protein>
    <submittedName>
        <fullName evidence="2">Phosphoesterase</fullName>
    </submittedName>
</protein>